<accession>Q4S480</accession>
<feature type="compositionally biased region" description="Basic residues" evidence="1">
    <location>
        <begin position="218"/>
        <end position="247"/>
    </location>
</feature>
<feature type="region of interest" description="Disordered" evidence="1">
    <location>
        <begin position="311"/>
        <end position="605"/>
    </location>
</feature>
<dbReference type="EMBL" id="CAAE01014743">
    <property type="protein sequence ID" value="CAG04552.1"/>
    <property type="molecule type" value="Genomic_DNA"/>
</dbReference>
<feature type="compositionally biased region" description="Low complexity" evidence="1">
    <location>
        <begin position="464"/>
        <end position="478"/>
    </location>
</feature>
<evidence type="ECO:0000313" key="2">
    <source>
        <dbReference type="EMBL" id="CAG04552.1"/>
    </source>
</evidence>
<dbReference type="PANTHER" id="PTHR37456">
    <property type="entry name" value="SI:CH211-266K2.1"/>
    <property type="match status" value="1"/>
</dbReference>
<gene>
    <name evidence="2" type="ORF">GSTENG00024309001</name>
</gene>
<feature type="compositionally biased region" description="Polar residues" evidence="1">
    <location>
        <begin position="567"/>
        <end position="576"/>
    </location>
</feature>
<feature type="compositionally biased region" description="Low complexity" evidence="1">
    <location>
        <begin position="389"/>
        <end position="404"/>
    </location>
</feature>
<protein>
    <submittedName>
        <fullName evidence="2">(spotted green pufferfish) hypothetical protein</fullName>
    </submittedName>
</protein>
<evidence type="ECO:0000256" key="1">
    <source>
        <dbReference type="SAM" id="MobiDB-lite"/>
    </source>
</evidence>
<dbReference type="AlphaFoldDB" id="Q4S480"/>
<dbReference type="InterPro" id="IPR050938">
    <property type="entry name" value="Collagen_Structural_Proteins"/>
</dbReference>
<feature type="region of interest" description="Disordered" evidence="1">
    <location>
        <begin position="1"/>
        <end position="22"/>
    </location>
</feature>
<feature type="compositionally biased region" description="Gly residues" evidence="1">
    <location>
        <begin position="38"/>
        <end position="47"/>
    </location>
</feature>
<dbReference type="PANTHER" id="PTHR37456:SF6">
    <property type="entry name" value="COLLAGEN ALPHA-1(XXIII) CHAIN-LIKE ISOFORM X2"/>
    <property type="match status" value="1"/>
</dbReference>
<feature type="region of interest" description="Disordered" evidence="1">
    <location>
        <begin position="34"/>
        <end position="55"/>
    </location>
</feature>
<name>Q4S480_TETNG</name>
<comment type="caution">
    <text evidence="2">The sequence shown here is derived from an EMBL/GenBank/DDBJ whole genome shotgun (WGS) entry which is preliminary data.</text>
</comment>
<reference evidence="2" key="1">
    <citation type="journal article" date="2004" name="Nature">
        <title>Genome duplication in the teleost fish Tetraodon nigroviridis reveals the early vertebrate proto-karyotype.</title>
        <authorList>
            <person name="Jaillon O."/>
            <person name="Aury J.-M."/>
            <person name="Brunet F."/>
            <person name="Petit J.-L."/>
            <person name="Stange-Thomann N."/>
            <person name="Mauceli E."/>
            <person name="Bouneau L."/>
            <person name="Fischer C."/>
            <person name="Ozouf-Costaz C."/>
            <person name="Bernot A."/>
            <person name="Nicaud S."/>
            <person name="Jaffe D."/>
            <person name="Fisher S."/>
            <person name="Lutfalla G."/>
            <person name="Dossat C."/>
            <person name="Segurens B."/>
            <person name="Dasilva C."/>
            <person name="Salanoubat M."/>
            <person name="Levy M."/>
            <person name="Boudet N."/>
            <person name="Castellano S."/>
            <person name="Anthouard V."/>
            <person name="Jubin C."/>
            <person name="Castelli V."/>
            <person name="Katinka M."/>
            <person name="Vacherie B."/>
            <person name="Biemont C."/>
            <person name="Skalli Z."/>
            <person name="Cattolico L."/>
            <person name="Poulain J."/>
            <person name="De Berardinis V."/>
            <person name="Cruaud C."/>
            <person name="Duprat S."/>
            <person name="Brottier P."/>
            <person name="Coutanceau J.-P."/>
            <person name="Gouzy J."/>
            <person name="Parra G."/>
            <person name="Lardier G."/>
            <person name="Chapple C."/>
            <person name="McKernan K.J."/>
            <person name="McEwan P."/>
            <person name="Bosak S."/>
            <person name="Kellis M."/>
            <person name="Volff J.-N."/>
            <person name="Guigo R."/>
            <person name="Zody M.C."/>
            <person name="Mesirov J."/>
            <person name="Lindblad-Toh K."/>
            <person name="Birren B."/>
            <person name="Nusbaum C."/>
            <person name="Kahn D."/>
            <person name="Robinson-Rechavi M."/>
            <person name="Laudet V."/>
            <person name="Schachter V."/>
            <person name="Quetier F."/>
            <person name="Saurin W."/>
            <person name="Scarpelli C."/>
            <person name="Wincker P."/>
            <person name="Lander E.S."/>
            <person name="Weissenbach J."/>
            <person name="Roest Crollius H."/>
        </authorList>
    </citation>
    <scope>NUCLEOTIDE SEQUENCE [LARGE SCALE GENOMIC DNA]</scope>
</reference>
<sequence length="624" mass="65842">LVLQGDPGPEGEDGASGFSGATGRAELNSLLRKQGEAGLPGGPGEPGEPGLKVSCQPSSAELRTHHHCFTQTCCSSLRLRATSAWTDPAEQWGVPGSLYGNTPSPLQSRILSSTGSKSCLFRVLVGMLDLRVPREVKVSRALTGMKGTRVLRDQMDRRYAVCSGVLFRCGTAEQVLSTSQGPPGLLLSVCARPPPTSRAQQLFARLPSVPGSDWSSRVSRRRWRQRGHGGSRTGRAARQRRRARCRRSPGSPGTGGRARPVGSQGQQRRAWPQRTWRASGRRGSVGKERDQRSQRIKGRFLLEPSSHLCRFSPGLLVPVSGKRGRERRQRRGAIGRGGSPGPVGPPGVPGSRGEKGPLGDSGVRGPAGPKGARGPAVSLQLEGMRMRAGGSEPLGPPGSSSERPAGPEALHGRHHGPALPVRGLHPGQVFPGLPDPQPHPDRSSRSPRAPGGPRQTLPSPSVHQGKPGKPGAKGARGAQGDRGLEGQEGAPGSRGRSRGPPPTSGCPPAGQKGAKGPTGDPGRGLPGPDGPQGLRGETPPLHPWGAPVSTNTEPLVRSSRSRPRQVCQATQQNPQTAWRAPEGPSGSPGPSDRPAQPETREWRDSVKRETAAFMRRCCVKSRAW</sequence>
<reference evidence="2" key="2">
    <citation type="submission" date="2004-02" db="EMBL/GenBank/DDBJ databases">
        <authorList>
            <consortium name="Genoscope"/>
            <consortium name="Whitehead Institute Centre for Genome Research"/>
        </authorList>
    </citation>
    <scope>NUCLEOTIDE SEQUENCE</scope>
</reference>
<organism evidence="2">
    <name type="scientific">Tetraodon nigroviridis</name>
    <name type="common">Spotted green pufferfish</name>
    <name type="synonym">Chelonodon nigroviridis</name>
    <dbReference type="NCBI Taxonomy" id="99883"/>
    <lineage>
        <taxon>Eukaryota</taxon>
        <taxon>Metazoa</taxon>
        <taxon>Chordata</taxon>
        <taxon>Craniata</taxon>
        <taxon>Vertebrata</taxon>
        <taxon>Euteleostomi</taxon>
        <taxon>Actinopterygii</taxon>
        <taxon>Neopterygii</taxon>
        <taxon>Teleostei</taxon>
        <taxon>Neoteleostei</taxon>
        <taxon>Acanthomorphata</taxon>
        <taxon>Eupercaria</taxon>
        <taxon>Tetraodontiformes</taxon>
        <taxon>Tetradontoidea</taxon>
        <taxon>Tetraodontidae</taxon>
        <taxon>Tetraodon</taxon>
    </lineage>
</organism>
<feature type="region of interest" description="Disordered" evidence="1">
    <location>
        <begin position="209"/>
        <end position="299"/>
    </location>
</feature>
<feature type="compositionally biased region" description="Basic residues" evidence="1">
    <location>
        <begin position="322"/>
        <end position="333"/>
    </location>
</feature>
<feature type="compositionally biased region" description="Low complexity" evidence="1">
    <location>
        <begin position="363"/>
        <end position="377"/>
    </location>
</feature>
<feature type="non-terminal residue" evidence="2">
    <location>
        <position position="624"/>
    </location>
</feature>
<proteinExistence type="predicted"/>
<dbReference type="KEGG" id="tng:GSTEN00024309G001"/>